<sequence length="208" mass="24213">MYLPTLDDLPFNKRPDLSPYLIHLTKNTKRDDEYSAYDNLVSILQTRRVDASDTKKGFIKGPNGAACFMDVPFASLKYVLTPENTNPDDPRYEPFGIIVTKEHGYKKGLRPVLHLSNDETRTLGIPRDELWRVVRLERSQDGWINWVHEREWRCKGSFRLPKTIHAVIVKDTRSARRLRERIYDEREKFACVRDAILPASVICQGLLK</sequence>
<gene>
    <name evidence="1" type="ORF">GGR46_000987</name>
</gene>
<dbReference type="AlphaFoldDB" id="A0A7W6JQ13"/>
<reference evidence="1 2" key="1">
    <citation type="submission" date="2020-08" db="EMBL/GenBank/DDBJ databases">
        <title>Genomic Encyclopedia of Type Strains, Phase IV (KMG-IV): sequencing the most valuable type-strain genomes for metagenomic binning, comparative biology and taxonomic classification.</title>
        <authorList>
            <person name="Goeker M."/>
        </authorList>
    </citation>
    <scope>NUCLEOTIDE SEQUENCE [LARGE SCALE GENOMIC DNA]</scope>
    <source>
        <strain evidence="1 2">DSM 101806</strain>
    </source>
</reference>
<keyword evidence="2" id="KW-1185">Reference proteome</keyword>
<organism evidence="1 2">
    <name type="scientific">Sphingomonas kyeonggiensis</name>
    <dbReference type="NCBI Taxonomy" id="1268553"/>
    <lineage>
        <taxon>Bacteria</taxon>
        <taxon>Pseudomonadati</taxon>
        <taxon>Pseudomonadota</taxon>
        <taxon>Alphaproteobacteria</taxon>
        <taxon>Sphingomonadales</taxon>
        <taxon>Sphingomonadaceae</taxon>
        <taxon>Sphingomonas</taxon>
    </lineage>
</organism>
<dbReference type="EMBL" id="JACIEH010000001">
    <property type="protein sequence ID" value="MBB4097454.1"/>
    <property type="molecule type" value="Genomic_DNA"/>
</dbReference>
<dbReference type="RefSeq" id="WP_183995101.1">
    <property type="nucleotide sequence ID" value="NZ_JACIEH010000001.1"/>
</dbReference>
<protein>
    <submittedName>
        <fullName evidence="1">Uncharacterized protein</fullName>
    </submittedName>
</protein>
<comment type="caution">
    <text evidence="1">The sequence shown here is derived from an EMBL/GenBank/DDBJ whole genome shotgun (WGS) entry which is preliminary data.</text>
</comment>
<evidence type="ECO:0000313" key="1">
    <source>
        <dbReference type="EMBL" id="MBB4097454.1"/>
    </source>
</evidence>
<dbReference type="Proteomes" id="UP000557392">
    <property type="component" value="Unassembled WGS sequence"/>
</dbReference>
<proteinExistence type="predicted"/>
<accession>A0A7W6JQ13</accession>
<evidence type="ECO:0000313" key="2">
    <source>
        <dbReference type="Proteomes" id="UP000557392"/>
    </source>
</evidence>
<name>A0A7W6JQ13_9SPHN</name>